<dbReference type="Gene3D" id="1.10.10.10">
    <property type="entry name" value="Winged helix-like DNA-binding domain superfamily/Winged helix DNA-binding domain"/>
    <property type="match status" value="1"/>
</dbReference>
<name>A0A7Y9F4V4_9ACTN</name>
<dbReference type="InterPro" id="IPR036388">
    <property type="entry name" value="WH-like_DNA-bd_sf"/>
</dbReference>
<reference evidence="4 5" key="1">
    <citation type="submission" date="2020-07" db="EMBL/GenBank/DDBJ databases">
        <title>Sequencing the genomes of 1000 actinobacteria strains.</title>
        <authorList>
            <person name="Klenk H.-P."/>
        </authorList>
    </citation>
    <scope>NUCLEOTIDE SEQUENCE [LARGE SCALE GENOMIC DNA]</scope>
    <source>
        <strain evidence="4 5">DSM 18965</strain>
    </source>
</reference>
<keyword evidence="4" id="KW-0238">DNA-binding</keyword>
<evidence type="ECO:0000256" key="1">
    <source>
        <dbReference type="ARBA" id="ARBA00022741"/>
    </source>
</evidence>
<dbReference type="InterPro" id="IPR027417">
    <property type="entry name" value="P-loop_NTPase"/>
</dbReference>
<dbReference type="InterPro" id="IPR041664">
    <property type="entry name" value="AAA_16"/>
</dbReference>
<dbReference type="Pfam" id="PF13191">
    <property type="entry name" value="AAA_16"/>
    <property type="match status" value="1"/>
</dbReference>
<comment type="caution">
    <text evidence="4">The sequence shown here is derived from an EMBL/GenBank/DDBJ whole genome shotgun (WGS) entry which is preliminary data.</text>
</comment>
<dbReference type="SUPFAM" id="SSF48452">
    <property type="entry name" value="TPR-like"/>
    <property type="match status" value="1"/>
</dbReference>
<dbReference type="SMART" id="SM01043">
    <property type="entry name" value="BTAD"/>
    <property type="match status" value="1"/>
</dbReference>
<dbReference type="Proteomes" id="UP000516957">
    <property type="component" value="Unassembled WGS sequence"/>
</dbReference>
<dbReference type="GO" id="GO:0005737">
    <property type="term" value="C:cytoplasm"/>
    <property type="evidence" value="ECO:0007669"/>
    <property type="project" value="TreeGrafter"/>
</dbReference>
<keyword evidence="1" id="KW-0547">Nucleotide-binding</keyword>
<feature type="domain" description="Bacterial transcriptional activator" evidence="3">
    <location>
        <begin position="98"/>
        <end position="241"/>
    </location>
</feature>
<dbReference type="SUPFAM" id="SSF46894">
    <property type="entry name" value="C-terminal effector domain of the bipartite response regulators"/>
    <property type="match status" value="1"/>
</dbReference>
<organism evidence="4 5">
    <name type="scientific">Nocardioides marinisabuli</name>
    <dbReference type="NCBI Taxonomy" id="419476"/>
    <lineage>
        <taxon>Bacteria</taxon>
        <taxon>Bacillati</taxon>
        <taxon>Actinomycetota</taxon>
        <taxon>Actinomycetes</taxon>
        <taxon>Propionibacteriales</taxon>
        <taxon>Nocardioidaceae</taxon>
        <taxon>Nocardioides</taxon>
    </lineage>
</organism>
<dbReference type="Gene3D" id="1.25.40.10">
    <property type="entry name" value="Tetratricopeptide repeat domain"/>
    <property type="match status" value="2"/>
</dbReference>
<accession>A0A7Y9F4V4</accession>
<dbReference type="InterPro" id="IPR005158">
    <property type="entry name" value="BTAD"/>
</dbReference>
<sequence>MLRVRVLGERSAVDDETGEVLTRSSRTIALIAYLALHPGSPQPRSRIAEAFWPDSAQQQALTNLRRELHQLRRLPGADASVVVTATDLTWVGTGEVAVDLVEHLAGRARALDGTHDDPDTLLAEGQRALAAYGGDLLPGLYDEWVLTQRAGLVDGARELCGALAVAAGAARRWDLAVRAARRRITLDPLDETAYRDLMRLQAEQGDRAGALATFHRCADVLEEQLGVRPDPATCELRDRLVADRAAAEPEPPEPTSVGLVGRADELAWLERALEDAARGSVRTVLVTGEPGVGKTRLVDELVQRAAAAGACVAGAHCYADAAPLPLAPVAQWLAEPALEPWLAALPAPWREEVDRLLPGGGGSADGGGGRGVVDAWRRHRFSRGLAEALRPPGRVVVLVLENAQWCDLETLELLGLLRSDDPRRPLLLVLTARSGDLGAGPGLDGWVRRARAAAPVRELPLRPLGPSASAALLQRLCPGATTEQARLLHAATGGFPLHLVEAVRRDPGLVDLDVASPDLGELLRSRFDDLDAECRGVVDLAAAVGRDVALDLLVAASDLSPEAVVRAVDELWRRRILTVHRERYDFSHDLLRRAAYEQLTPATRWLLHRRVAAGLEELHAGDLDPVADQLAEQYARAGATRRACELFQRAAQLADSVYAHADAARLHRRTTRLVADLPAGPGRDRRELRALSGLARSLNASRGYSDPELAATLTRAVELAEHAGLLDATVDGLVGLWAARFVQGDIPRAHGLAQRALALVEPGRPGDPDSDLLRSQAHFACAGSLLSLGAPGESLVHFEQATTLGADEASLSIGSHPAVHAHAWSAHAHWLLGDASSAGRRAEEAVARARALAHPYSLTIALGYAALTRQLLGDTDGLLACTDELAELSGRHGFAYYADWGELLAGWAADDGAGTARMEAALARLRRIGAFTRMPYWLDLLAQRTGDPHRALALLDAATVSARTHSDVWWLPEVLRRRAGLLAPEQATPLLEQAAALAAEHGSAALLERCRDALAATRTLAERPAP</sequence>
<dbReference type="GO" id="GO:0006355">
    <property type="term" value="P:regulation of DNA-templated transcription"/>
    <property type="evidence" value="ECO:0007669"/>
    <property type="project" value="InterPro"/>
</dbReference>
<dbReference type="GO" id="GO:0003677">
    <property type="term" value="F:DNA binding"/>
    <property type="evidence" value="ECO:0007669"/>
    <property type="project" value="UniProtKB-KW"/>
</dbReference>
<keyword evidence="2" id="KW-0067">ATP-binding</keyword>
<dbReference type="PANTHER" id="PTHR16305:SF35">
    <property type="entry name" value="TRANSCRIPTIONAL ACTIVATOR DOMAIN"/>
    <property type="match status" value="1"/>
</dbReference>
<dbReference type="Gene3D" id="3.40.50.300">
    <property type="entry name" value="P-loop containing nucleotide triphosphate hydrolases"/>
    <property type="match status" value="1"/>
</dbReference>
<gene>
    <name evidence="4" type="ORF">BKA08_003835</name>
</gene>
<proteinExistence type="predicted"/>
<dbReference type="InterPro" id="IPR011990">
    <property type="entry name" value="TPR-like_helical_dom_sf"/>
</dbReference>
<evidence type="ECO:0000313" key="4">
    <source>
        <dbReference type="EMBL" id="NYD59597.1"/>
    </source>
</evidence>
<dbReference type="SUPFAM" id="SSF52540">
    <property type="entry name" value="P-loop containing nucleoside triphosphate hydrolases"/>
    <property type="match status" value="1"/>
</dbReference>
<dbReference type="RefSeq" id="WP_179617019.1">
    <property type="nucleotide sequence ID" value="NZ_JACCBE010000001.1"/>
</dbReference>
<dbReference type="GO" id="GO:0005524">
    <property type="term" value="F:ATP binding"/>
    <property type="evidence" value="ECO:0007669"/>
    <property type="project" value="UniProtKB-KW"/>
</dbReference>
<dbReference type="Pfam" id="PF03704">
    <property type="entry name" value="BTAD"/>
    <property type="match status" value="1"/>
</dbReference>
<evidence type="ECO:0000313" key="5">
    <source>
        <dbReference type="Proteomes" id="UP000516957"/>
    </source>
</evidence>
<dbReference type="EMBL" id="JACCBE010000001">
    <property type="protein sequence ID" value="NYD59597.1"/>
    <property type="molecule type" value="Genomic_DNA"/>
</dbReference>
<dbReference type="PANTHER" id="PTHR16305">
    <property type="entry name" value="TESTICULAR SOLUBLE ADENYLYL CYCLASE"/>
    <property type="match status" value="1"/>
</dbReference>
<dbReference type="GO" id="GO:0004016">
    <property type="term" value="F:adenylate cyclase activity"/>
    <property type="evidence" value="ECO:0007669"/>
    <property type="project" value="TreeGrafter"/>
</dbReference>
<evidence type="ECO:0000259" key="3">
    <source>
        <dbReference type="SMART" id="SM01043"/>
    </source>
</evidence>
<dbReference type="InterPro" id="IPR016032">
    <property type="entry name" value="Sig_transdc_resp-reg_C-effctor"/>
</dbReference>
<protein>
    <submittedName>
        <fullName evidence="4">DNA-binding SARP family transcriptional activator</fullName>
    </submittedName>
</protein>
<keyword evidence="5" id="KW-1185">Reference proteome</keyword>
<evidence type="ECO:0000256" key="2">
    <source>
        <dbReference type="ARBA" id="ARBA00022840"/>
    </source>
</evidence>
<dbReference type="AlphaFoldDB" id="A0A7Y9F4V4"/>